<protein>
    <recommendedName>
        <fullName evidence="4">Gag-pro-like protein</fullName>
    </recommendedName>
</protein>
<reference evidence="2 3" key="1">
    <citation type="submission" date="2024-01" db="EMBL/GenBank/DDBJ databases">
        <title>A telomere-to-telomere, gap-free genome of sweet tea (Lithocarpus litseifolius).</title>
        <authorList>
            <person name="Zhou J."/>
        </authorList>
    </citation>
    <scope>NUCLEOTIDE SEQUENCE [LARGE SCALE GENOMIC DNA]</scope>
    <source>
        <strain evidence="2">Zhou-2022a</strain>
        <tissue evidence="2">Leaf</tissue>
    </source>
</reference>
<keyword evidence="3" id="KW-1185">Reference proteome</keyword>
<accession>A0AAW2DPB4</accession>
<feature type="region of interest" description="Disordered" evidence="1">
    <location>
        <begin position="1"/>
        <end position="35"/>
    </location>
</feature>
<sequence length="116" mass="13172">MAEIMPLPEQDQGHNIPPQDNDHETYPSKDKNLESRIGQVKSQVETLAEKLRIIEGSSTHGSVDLDSLTKFPQVIRPPKFKAPEFVKYDGTGDPCAHLRMFCRKMAPYRDNHPLLC</sequence>
<name>A0AAW2DPB4_9ROSI</name>
<evidence type="ECO:0000313" key="2">
    <source>
        <dbReference type="EMBL" id="KAL0011334.1"/>
    </source>
</evidence>
<gene>
    <name evidence="2" type="ORF">SO802_006442</name>
</gene>
<organism evidence="2 3">
    <name type="scientific">Lithocarpus litseifolius</name>
    <dbReference type="NCBI Taxonomy" id="425828"/>
    <lineage>
        <taxon>Eukaryota</taxon>
        <taxon>Viridiplantae</taxon>
        <taxon>Streptophyta</taxon>
        <taxon>Embryophyta</taxon>
        <taxon>Tracheophyta</taxon>
        <taxon>Spermatophyta</taxon>
        <taxon>Magnoliopsida</taxon>
        <taxon>eudicotyledons</taxon>
        <taxon>Gunneridae</taxon>
        <taxon>Pentapetalae</taxon>
        <taxon>rosids</taxon>
        <taxon>fabids</taxon>
        <taxon>Fagales</taxon>
        <taxon>Fagaceae</taxon>
        <taxon>Lithocarpus</taxon>
    </lineage>
</organism>
<proteinExistence type="predicted"/>
<comment type="caution">
    <text evidence="2">The sequence shown here is derived from an EMBL/GenBank/DDBJ whole genome shotgun (WGS) entry which is preliminary data.</text>
</comment>
<dbReference type="Proteomes" id="UP001459277">
    <property type="component" value="Unassembled WGS sequence"/>
</dbReference>
<evidence type="ECO:0000313" key="3">
    <source>
        <dbReference type="Proteomes" id="UP001459277"/>
    </source>
</evidence>
<dbReference type="AlphaFoldDB" id="A0AAW2DPB4"/>
<evidence type="ECO:0008006" key="4">
    <source>
        <dbReference type="Google" id="ProtNLM"/>
    </source>
</evidence>
<dbReference type="EMBL" id="JAZDWU010000002">
    <property type="protein sequence ID" value="KAL0011334.1"/>
    <property type="molecule type" value="Genomic_DNA"/>
</dbReference>
<evidence type="ECO:0000256" key="1">
    <source>
        <dbReference type="SAM" id="MobiDB-lite"/>
    </source>
</evidence>
<feature type="compositionally biased region" description="Basic and acidic residues" evidence="1">
    <location>
        <begin position="20"/>
        <end position="34"/>
    </location>
</feature>